<dbReference type="Pfam" id="PF00175">
    <property type="entry name" value="NAD_binding_1"/>
    <property type="match status" value="1"/>
</dbReference>
<keyword evidence="6" id="KW-0521">NADP</keyword>
<keyword evidence="4" id="KW-0288">FMN</keyword>
<dbReference type="InterPro" id="IPR023173">
    <property type="entry name" value="NADPH_Cyt_P450_Rdtase_alpha"/>
</dbReference>
<dbReference type="PANTHER" id="PTHR19384">
    <property type="entry name" value="NITRIC OXIDE SYNTHASE-RELATED"/>
    <property type="match status" value="1"/>
</dbReference>
<dbReference type="InterPro" id="IPR001094">
    <property type="entry name" value="Flavdoxin-like"/>
</dbReference>
<dbReference type="InterPro" id="IPR003097">
    <property type="entry name" value="CysJ-like_FAD-binding"/>
</dbReference>
<dbReference type="RefSeq" id="XP_022838300.1">
    <property type="nucleotide sequence ID" value="XM_022985421.1"/>
</dbReference>
<dbReference type="SUPFAM" id="SSF52218">
    <property type="entry name" value="Flavoproteins"/>
    <property type="match status" value="1"/>
</dbReference>
<keyword evidence="7" id="KW-0560">Oxidoreductase</keyword>
<evidence type="ECO:0000256" key="5">
    <source>
        <dbReference type="ARBA" id="ARBA00022827"/>
    </source>
</evidence>
<accession>A0A090M498</accession>
<keyword evidence="13" id="KW-1185">Reference proteome</keyword>
<dbReference type="PRINTS" id="PR00371">
    <property type="entry name" value="FPNCR"/>
</dbReference>
<dbReference type="Pfam" id="PF00258">
    <property type="entry name" value="Flavodoxin_1"/>
    <property type="match status" value="1"/>
</dbReference>
<dbReference type="SUPFAM" id="SSF63380">
    <property type="entry name" value="Riboflavin synthase domain-like"/>
    <property type="match status" value="1"/>
</dbReference>
<evidence type="ECO:0000313" key="12">
    <source>
        <dbReference type="EMBL" id="CEF96794.1"/>
    </source>
</evidence>
<reference evidence="12 13" key="2">
    <citation type="journal article" date="2014" name="BMC Genomics">
        <title>An improved genome of the model marine alga Ostreococcus tauri unfolds by assessing Illumina de novo assemblies.</title>
        <authorList>
            <person name="Blanc-Mathieu R."/>
            <person name="Verhelst B."/>
            <person name="Derelle E."/>
            <person name="Rombauts S."/>
            <person name="Bouget F.Y."/>
            <person name="Carre I."/>
            <person name="Chateau A."/>
            <person name="Eyre-Walker A."/>
            <person name="Grimsley N."/>
            <person name="Moreau H."/>
            <person name="Piegu B."/>
            <person name="Rivals E."/>
            <person name="Schackwitz W."/>
            <person name="Van de Peer Y."/>
            <person name="Piganeau G."/>
        </authorList>
    </citation>
    <scope>NUCLEOTIDE SEQUENCE [LARGE SCALE GENOMIC DNA]</scope>
    <source>
        <strain evidence="13">OTTH 0595 / CCAP 157/2 / RCC745</strain>
    </source>
</reference>
<keyword evidence="9" id="KW-1133">Transmembrane helix</keyword>
<evidence type="ECO:0000259" key="11">
    <source>
        <dbReference type="PROSITE" id="PS51384"/>
    </source>
</evidence>
<evidence type="ECO:0000259" key="10">
    <source>
        <dbReference type="PROSITE" id="PS50902"/>
    </source>
</evidence>
<dbReference type="InterPro" id="IPR001709">
    <property type="entry name" value="Flavoprot_Pyr_Nucl_cyt_Rdtase"/>
</dbReference>
<comment type="caution">
    <text evidence="12">The sequence shown here is derived from an EMBL/GenBank/DDBJ whole genome shotgun (WGS) entry which is preliminary data.</text>
</comment>
<dbReference type="InterPro" id="IPR029039">
    <property type="entry name" value="Flavoprotein-like_sf"/>
</dbReference>
<name>A0A090M498_OSTTA</name>
<dbReference type="EMBL" id="CAID01000001">
    <property type="protein sequence ID" value="CEF96794.1"/>
    <property type="molecule type" value="Genomic_DNA"/>
</dbReference>
<evidence type="ECO:0000256" key="7">
    <source>
        <dbReference type="ARBA" id="ARBA00023002"/>
    </source>
</evidence>
<comment type="cofactor">
    <cofactor evidence="1">
        <name>FMN</name>
        <dbReference type="ChEBI" id="CHEBI:58210"/>
    </cofactor>
</comment>
<dbReference type="Gene3D" id="3.40.50.80">
    <property type="entry name" value="Nucleotide-binding domain of ferredoxin-NADP reductase (FNR) module"/>
    <property type="match status" value="1"/>
</dbReference>
<evidence type="ECO:0000256" key="1">
    <source>
        <dbReference type="ARBA" id="ARBA00001917"/>
    </source>
</evidence>
<evidence type="ECO:0000256" key="9">
    <source>
        <dbReference type="SAM" id="Phobius"/>
    </source>
</evidence>
<keyword evidence="3" id="KW-0285">Flavoprotein</keyword>
<dbReference type="FunFam" id="3.40.50.80:FF:000001">
    <property type="entry name" value="NADPH--cytochrome P450 reductase 1"/>
    <property type="match status" value="1"/>
</dbReference>
<dbReference type="EC" id="1.6.2.4" evidence="8"/>
<dbReference type="PANTHER" id="PTHR19384:SF17">
    <property type="entry name" value="NADPH--CYTOCHROME P450 REDUCTASE"/>
    <property type="match status" value="1"/>
</dbReference>
<keyword evidence="5" id="KW-0274">FAD</keyword>
<gene>
    <name evidence="12" type="ORF">OT_ostta01g04620</name>
</gene>
<dbReference type="Proteomes" id="UP000009170">
    <property type="component" value="Unassembled WGS sequence"/>
</dbReference>
<dbReference type="AlphaFoldDB" id="A0A090M498"/>
<feature type="domain" description="FAD-binding FR-type" evidence="11">
    <location>
        <begin position="268"/>
        <end position="504"/>
    </location>
</feature>
<evidence type="ECO:0000256" key="2">
    <source>
        <dbReference type="ARBA" id="ARBA00001974"/>
    </source>
</evidence>
<dbReference type="GO" id="GO:0005829">
    <property type="term" value="C:cytosol"/>
    <property type="evidence" value="ECO:0007669"/>
    <property type="project" value="TreeGrafter"/>
</dbReference>
<feature type="transmembrane region" description="Helical" evidence="9">
    <location>
        <begin position="12"/>
        <end position="31"/>
    </location>
</feature>
<dbReference type="GO" id="GO:0003958">
    <property type="term" value="F:NADPH-hemoprotein reductase activity"/>
    <property type="evidence" value="ECO:0007669"/>
    <property type="project" value="UniProtKB-EC"/>
</dbReference>
<reference evidence="13" key="1">
    <citation type="journal article" date="2006" name="Proc. Natl. Acad. Sci. U.S.A.">
        <title>Genome analysis of the smallest free-living eukaryote Ostreococcus tauri unveils many unique features.</title>
        <authorList>
            <person name="Derelle E."/>
            <person name="Ferraz C."/>
            <person name="Rombauts S."/>
            <person name="Rouze P."/>
            <person name="Worden A.Z."/>
            <person name="Robbens S."/>
            <person name="Partensky F."/>
            <person name="Degroeve S."/>
            <person name="Echeynie S."/>
            <person name="Cooke R."/>
            <person name="Saeys Y."/>
            <person name="Wuyts J."/>
            <person name="Jabbari K."/>
            <person name="Bowler C."/>
            <person name="Panaud O."/>
            <person name="Piegu B."/>
            <person name="Ball S.G."/>
            <person name="Ral J.-P."/>
            <person name="Bouget F.-Y."/>
            <person name="Piganeau G."/>
            <person name="De Baets B."/>
            <person name="Picard A."/>
            <person name="Delseny M."/>
            <person name="Demaille J."/>
            <person name="Van de Peer Y."/>
            <person name="Moreau H."/>
        </authorList>
    </citation>
    <scope>NUCLEOTIDE SEQUENCE [LARGE SCALE GENOMIC DNA]</scope>
    <source>
        <strain evidence="13">OTTH 0595 / CCAP 157/2 / RCC745</strain>
    </source>
</reference>
<dbReference type="Pfam" id="PF00667">
    <property type="entry name" value="FAD_binding_1"/>
    <property type="match status" value="1"/>
</dbReference>
<dbReference type="GO" id="GO:0010181">
    <property type="term" value="F:FMN binding"/>
    <property type="evidence" value="ECO:0007669"/>
    <property type="project" value="InterPro"/>
</dbReference>
<protein>
    <recommendedName>
        <fullName evidence="8">NADPH--hemoprotein reductase</fullName>
        <ecNumber evidence="8">1.6.2.4</ecNumber>
    </recommendedName>
</protein>
<feature type="domain" description="Flavodoxin-like" evidence="10">
    <location>
        <begin position="59"/>
        <end position="212"/>
    </location>
</feature>
<dbReference type="KEGG" id="ota:OT_ostta01g04620"/>
<dbReference type="STRING" id="70448.A0A090M498"/>
<sequence length="664" mass="71952">METTYAAMTSDVVVVSAAVVLCVSVGGLVWMKTSGGRTTGSSVATGSEKDADDGTRTKLTVFYGTQTGTSERYAREVVAHARARYGDAVRARAIDLETVDAMGAEDALQAETACAVFLQSTYGDGEPTDTSQDFVYWARDAANDGRMPDLLESLTFSVFGLGNRSYEQFNAAAKMVHNALIGLGAKPLLKLHLGDDDQCLEQDFENWIEAFWPAFETKFGLHSDGGDEDLPRYDVVMMDGGDGERAAATQAAKYEKEHSNARVAATATHPFLAPVKVVRELYGNGADRSCVHVDFNISGTSLHYKTGDHLGVFAENGADIVKRVAKTLKCDVDSVFRLEKPIDAPASLPEPFATPMTVGGAIARYVDVLSMPRKQALAALASVASDKDAKKLAFLASPAGKDEFAKYITKPHRSLLEVMEDYPSAVPDLGLFFGAIAPRLAPRFYSISSSPAADKNIVTATVAVVKEKVATGREHEGVASTFLQRAAEGQKIPIFVRTSTFRLPQNPEAPIIMIGPGTGYAPFRGFLQERTALKASGAKLGPAMLFFGCRNKDKDFMYEAEMQAALEDGVITSLDVAFSRDGPKKVYVQDKIIEKASTVYPIVKGTVGKNEGAVYICGDAKNMARDVNKALLSVLMREGDYAAHEAEEILRRLKNEFRYHQDVW</sequence>
<comment type="cofactor">
    <cofactor evidence="2">
        <name>FAD</name>
        <dbReference type="ChEBI" id="CHEBI:57692"/>
    </cofactor>
</comment>
<dbReference type="FunCoup" id="A0A090M498">
    <property type="interactions" value="1601"/>
</dbReference>
<keyword evidence="9" id="KW-0472">Membrane</keyword>
<evidence type="ECO:0000256" key="4">
    <source>
        <dbReference type="ARBA" id="ARBA00022643"/>
    </source>
</evidence>
<dbReference type="InterPro" id="IPR001433">
    <property type="entry name" value="OxRdtase_FAD/NAD-bd"/>
</dbReference>
<dbReference type="OrthoDB" id="1856718at2759"/>
<dbReference type="InParanoid" id="A0A090M498"/>
<dbReference type="PROSITE" id="PS50902">
    <property type="entry name" value="FLAVODOXIN_LIKE"/>
    <property type="match status" value="1"/>
</dbReference>
<dbReference type="GO" id="GO:0050660">
    <property type="term" value="F:flavin adenine dinucleotide binding"/>
    <property type="evidence" value="ECO:0007669"/>
    <property type="project" value="TreeGrafter"/>
</dbReference>
<evidence type="ECO:0000256" key="8">
    <source>
        <dbReference type="ARBA" id="ARBA00023797"/>
    </source>
</evidence>
<dbReference type="InterPro" id="IPR039261">
    <property type="entry name" value="FNR_nucleotide-bd"/>
</dbReference>
<dbReference type="CDD" id="cd06204">
    <property type="entry name" value="CYPOR"/>
    <property type="match status" value="1"/>
</dbReference>
<dbReference type="Gene3D" id="1.20.990.10">
    <property type="entry name" value="NADPH-cytochrome p450 Reductase, Chain A, domain 3"/>
    <property type="match status" value="1"/>
</dbReference>
<dbReference type="InterPro" id="IPR017938">
    <property type="entry name" value="Riboflavin_synthase-like_b-brl"/>
</dbReference>
<dbReference type="Gene3D" id="3.40.50.360">
    <property type="match status" value="1"/>
</dbReference>
<dbReference type="InterPro" id="IPR008254">
    <property type="entry name" value="Flavodoxin/NO_synth"/>
</dbReference>
<dbReference type="GeneID" id="9834675"/>
<organism evidence="12 13">
    <name type="scientific">Ostreococcus tauri</name>
    <name type="common">Marine green alga</name>
    <dbReference type="NCBI Taxonomy" id="70448"/>
    <lineage>
        <taxon>Eukaryota</taxon>
        <taxon>Viridiplantae</taxon>
        <taxon>Chlorophyta</taxon>
        <taxon>Mamiellophyceae</taxon>
        <taxon>Mamiellales</taxon>
        <taxon>Bathycoccaceae</taxon>
        <taxon>Ostreococcus</taxon>
    </lineage>
</organism>
<evidence type="ECO:0000256" key="6">
    <source>
        <dbReference type="ARBA" id="ARBA00022857"/>
    </source>
</evidence>
<keyword evidence="9" id="KW-0812">Transmembrane</keyword>
<dbReference type="SUPFAM" id="SSF52343">
    <property type="entry name" value="Ferredoxin reductase-like, C-terminal NADP-linked domain"/>
    <property type="match status" value="1"/>
</dbReference>
<proteinExistence type="predicted"/>
<dbReference type="PRINTS" id="PR00369">
    <property type="entry name" value="FLAVODOXIN"/>
</dbReference>
<evidence type="ECO:0000256" key="3">
    <source>
        <dbReference type="ARBA" id="ARBA00022630"/>
    </source>
</evidence>
<evidence type="ECO:0000313" key="13">
    <source>
        <dbReference type="Proteomes" id="UP000009170"/>
    </source>
</evidence>
<dbReference type="InterPro" id="IPR017927">
    <property type="entry name" value="FAD-bd_FR_type"/>
</dbReference>
<dbReference type="PROSITE" id="PS51384">
    <property type="entry name" value="FAD_FR"/>
    <property type="match status" value="1"/>
</dbReference>
<dbReference type="Gene3D" id="2.40.30.10">
    <property type="entry name" value="Translation factors"/>
    <property type="match status" value="1"/>
</dbReference>